<dbReference type="RefSeq" id="WP_272181051.1">
    <property type="nucleotide sequence ID" value="NZ_JAQOMS010000002.1"/>
</dbReference>
<reference evidence="1 2" key="1">
    <citation type="submission" date="2023-01" db="EMBL/GenBank/DDBJ databases">
        <title>Psychrosphaera sp. nov., isolated from marine algae.</title>
        <authorList>
            <person name="Bayburt H."/>
            <person name="Choi B.J."/>
            <person name="Kim J.M."/>
            <person name="Choi D.G."/>
            <person name="Jeon C.O."/>
        </authorList>
    </citation>
    <scope>NUCLEOTIDE SEQUENCE [LARGE SCALE GENOMIC DNA]</scope>
    <source>
        <strain evidence="1 2">G1-22</strain>
    </source>
</reference>
<dbReference type="Proteomes" id="UP001528411">
    <property type="component" value="Unassembled WGS sequence"/>
</dbReference>
<protein>
    <submittedName>
        <fullName evidence="1">Choice-of-anchor B family protein</fullName>
    </submittedName>
</protein>
<comment type="caution">
    <text evidence="1">The sequence shown here is derived from an EMBL/GenBank/DDBJ whole genome shotgun (WGS) entry which is preliminary data.</text>
</comment>
<dbReference type="InterPro" id="IPR012334">
    <property type="entry name" value="Pectin_lyas_fold"/>
</dbReference>
<dbReference type="InterPro" id="IPR011050">
    <property type="entry name" value="Pectin_lyase_fold/virulence"/>
</dbReference>
<dbReference type="InterPro" id="IPR027589">
    <property type="entry name" value="Choice_anch_B"/>
</dbReference>
<proteinExistence type="predicted"/>
<name>A0ABT5FDP5_9GAMM</name>
<accession>A0ABT5FDP5</accession>
<dbReference type="NCBIfam" id="TIGR04312">
    <property type="entry name" value="choice_anch_B"/>
    <property type="match status" value="1"/>
</dbReference>
<dbReference type="Gene3D" id="2.160.20.10">
    <property type="entry name" value="Single-stranded right-handed beta-helix, Pectin lyase-like"/>
    <property type="match status" value="1"/>
</dbReference>
<evidence type="ECO:0000313" key="1">
    <source>
        <dbReference type="EMBL" id="MDC2889665.1"/>
    </source>
</evidence>
<dbReference type="Pfam" id="PF08309">
    <property type="entry name" value="LVIVD"/>
    <property type="match status" value="1"/>
</dbReference>
<keyword evidence="2" id="KW-1185">Reference proteome</keyword>
<organism evidence="1 2">
    <name type="scientific">Psychrosphaera algicola</name>
    <dbReference type="NCBI Taxonomy" id="3023714"/>
    <lineage>
        <taxon>Bacteria</taxon>
        <taxon>Pseudomonadati</taxon>
        <taxon>Pseudomonadota</taxon>
        <taxon>Gammaproteobacteria</taxon>
        <taxon>Alteromonadales</taxon>
        <taxon>Pseudoalteromonadaceae</taxon>
        <taxon>Psychrosphaera</taxon>
    </lineage>
</organism>
<evidence type="ECO:0000313" key="2">
    <source>
        <dbReference type="Proteomes" id="UP001528411"/>
    </source>
</evidence>
<dbReference type="SUPFAM" id="SSF51126">
    <property type="entry name" value="Pectin lyase-like"/>
    <property type="match status" value="1"/>
</dbReference>
<dbReference type="PANTHER" id="PTHR38787">
    <property type="entry name" value="REGULATORY P DOMAIN-CONTAINING PROTEIN"/>
    <property type="match status" value="1"/>
</dbReference>
<gene>
    <name evidence="1" type="ORF">PN838_13880</name>
</gene>
<dbReference type="PANTHER" id="PTHR38787:SF3">
    <property type="entry name" value="REGULATORY P DOMAIN-CONTAINING PROTEIN"/>
    <property type="match status" value="1"/>
</dbReference>
<dbReference type="InterPro" id="IPR013211">
    <property type="entry name" value="LVIVD"/>
</dbReference>
<dbReference type="EMBL" id="JAQOMS010000002">
    <property type="protein sequence ID" value="MDC2889665.1"/>
    <property type="molecule type" value="Genomic_DNA"/>
</dbReference>
<sequence>MFNRHICAIIFLLTLMYSDDALSHAEHDKARYVAVDGKDQGSCEQPAQPCQSIGYAAKKANKGDKILVAGGEYQAKSVDELFYLTSELVPSYGGYSKADHYKTANPQQNPTYISGVPATYNKQLSERGFILIVDKKSKSLAASAAFQQKLGQFDAIKQSQSDVSCVNGNAGSFPCNNVDLVSHVPLSSFANSPSAANDIWGHVDLNTDIEYAIIGLRNGASVVSLEDPSNPQVVGHVTGLTAIWRDIKVYQYFDFEQGMWQAYAYVSTDGAADSVTIIDLNDLPNSIHSVGHANEDASLHNIYVSNVNYGTGVAINHRQPLLHSMGSSRYGGAHRSYDLINPKAPTAVYTPVDATRDDYTHDGTSFVVTDDRVANDCQRLTTDQTTPTECDIFVDFNENEMRLWDQTDKTDLTELGQGIYNNAAYTHSGWWTEDKKYIYVHDELDEQQFNNNTAVMIFDVSDLTAPLSKGRWNGPTKAIDHNGFVRGNRYYMSNYERGMTILDITDPVKPVEIGYFDTFPFSDDDQFNGACGRLPIFTKRSNFDQ</sequence>